<feature type="compositionally biased region" description="Low complexity" evidence="1">
    <location>
        <begin position="9"/>
        <end position="25"/>
    </location>
</feature>
<name>A0A9X3N5S7_9ACTN</name>
<sequence length="405" mass="43367">MRDLTAAGPEVAAATHAPEAADAARAPAPAERVLALQRSAGNCAVASMLGSNRTRALGRATADQRPTAPAPEDRRLLARIADERQPAPRCACGGLIGADGMCTKCRQQAQGAGSPTLARYTADPNREIGLTIAEQLSKVWPDASPELTALVMCMMRFVPSIAVPLHLYRVARLAYSVLFGPQAKFEEYMTEAIASGVFGGAATLCDCIPSRAFLPFAREGLAPYPLATSFFEHYVAGAGSPRTFDLSEMLTEEPDQRSNLSAEIVSDAGTEGMLRMAFIQGAYRTKKWQYALGGIEQTWFRIRDDAAARDENAERADGCALVHIRVEDPYWWHPDDWNRRNPCLHSAMENMKAGGAKEFLVTAETDLRLKLPKAKIPLPGAADPAGGSTSGPAPVAAPPAPPVDP</sequence>
<feature type="region of interest" description="Disordered" evidence="1">
    <location>
        <begin position="1"/>
        <end position="25"/>
    </location>
</feature>
<evidence type="ECO:0000313" key="3">
    <source>
        <dbReference type="Proteomes" id="UP001147653"/>
    </source>
</evidence>
<comment type="caution">
    <text evidence="2">The sequence shown here is derived from an EMBL/GenBank/DDBJ whole genome shotgun (WGS) entry which is preliminary data.</text>
</comment>
<keyword evidence="3" id="KW-1185">Reference proteome</keyword>
<feature type="compositionally biased region" description="Low complexity" evidence="1">
    <location>
        <begin position="379"/>
        <end position="394"/>
    </location>
</feature>
<dbReference type="EMBL" id="JAPDDP010000001">
    <property type="protein sequence ID" value="MDA0178779.1"/>
    <property type="molecule type" value="Genomic_DNA"/>
</dbReference>
<proteinExistence type="predicted"/>
<reference evidence="2" key="1">
    <citation type="submission" date="2022-10" db="EMBL/GenBank/DDBJ databases">
        <title>The WGS of Solirubrobacter phytolaccae KCTC 29190.</title>
        <authorList>
            <person name="Jiang Z."/>
        </authorList>
    </citation>
    <scope>NUCLEOTIDE SEQUENCE</scope>
    <source>
        <strain evidence="2">KCTC 29190</strain>
    </source>
</reference>
<gene>
    <name evidence="2" type="ORF">OJ997_00605</name>
</gene>
<dbReference type="AlphaFoldDB" id="A0A9X3N5S7"/>
<dbReference type="RefSeq" id="WP_270023045.1">
    <property type="nucleotide sequence ID" value="NZ_JAPDDP010000001.1"/>
</dbReference>
<dbReference type="Proteomes" id="UP001147653">
    <property type="component" value="Unassembled WGS sequence"/>
</dbReference>
<protein>
    <submittedName>
        <fullName evidence="2">Uncharacterized protein</fullName>
    </submittedName>
</protein>
<feature type="compositionally biased region" description="Pro residues" evidence="1">
    <location>
        <begin position="395"/>
        <end position="405"/>
    </location>
</feature>
<organism evidence="2 3">
    <name type="scientific">Solirubrobacter phytolaccae</name>
    <dbReference type="NCBI Taxonomy" id="1404360"/>
    <lineage>
        <taxon>Bacteria</taxon>
        <taxon>Bacillati</taxon>
        <taxon>Actinomycetota</taxon>
        <taxon>Thermoleophilia</taxon>
        <taxon>Solirubrobacterales</taxon>
        <taxon>Solirubrobacteraceae</taxon>
        <taxon>Solirubrobacter</taxon>
    </lineage>
</organism>
<evidence type="ECO:0000313" key="2">
    <source>
        <dbReference type="EMBL" id="MDA0178779.1"/>
    </source>
</evidence>
<accession>A0A9X3N5S7</accession>
<evidence type="ECO:0000256" key="1">
    <source>
        <dbReference type="SAM" id="MobiDB-lite"/>
    </source>
</evidence>
<feature type="region of interest" description="Disordered" evidence="1">
    <location>
        <begin position="376"/>
        <end position="405"/>
    </location>
</feature>